<feature type="binding site" evidence="3">
    <location>
        <position position="99"/>
    </location>
    <ligand>
        <name>substrate</name>
    </ligand>
</feature>
<dbReference type="Proteomes" id="UP000295351">
    <property type="component" value="Unassembled WGS sequence"/>
</dbReference>
<evidence type="ECO:0000256" key="3">
    <source>
        <dbReference type="PIRSR" id="PIRSR605511-2"/>
    </source>
</evidence>
<organism evidence="5 6">
    <name type="scientific">Shinella granuli</name>
    <dbReference type="NCBI Taxonomy" id="323621"/>
    <lineage>
        <taxon>Bacteria</taxon>
        <taxon>Pseudomonadati</taxon>
        <taxon>Pseudomonadota</taxon>
        <taxon>Alphaproteobacteria</taxon>
        <taxon>Hyphomicrobiales</taxon>
        <taxon>Rhizobiaceae</taxon>
        <taxon>Shinella</taxon>
    </lineage>
</organism>
<dbReference type="PANTHER" id="PTHR10907:SF47">
    <property type="entry name" value="REGUCALCIN"/>
    <property type="match status" value="1"/>
</dbReference>
<proteinExistence type="inferred from homology"/>
<keyword evidence="3" id="KW-0862">Zinc</keyword>
<name>A0A4R2CGH5_SHIGR</name>
<evidence type="ECO:0000256" key="2">
    <source>
        <dbReference type="PIRSR" id="PIRSR605511-1"/>
    </source>
</evidence>
<sequence>MKARIEYAAGDIVGESIIWSGEEQALYWVDIGGKRIHRHVPRSGEHATWPAPDFPTSIGLRASGGFIVGLRREVAFWRPGEAFETFAVPEPDLADNRLNEGRVAPDGSFWVATMQNNLNPDGSPRAMDRKSGAIYRIDPTGTVTQLTPREYGITNTMGWTHDGRFLFADTPENEIYAFAYDPVARTISNRRTIVSGFERGLPDGSCMDAEDTLWNCRVVGGASVARFTADGALLALAELPVTWPTSCTFGGPDLSTLYVTSARFTMTAEHLAANPAEGSLVAIDGAGTGIPEPKFAG</sequence>
<protein>
    <submittedName>
        <fullName evidence="5">Sugar lactone lactonase YvrE</fullName>
    </submittedName>
</protein>
<dbReference type="GO" id="GO:0005509">
    <property type="term" value="F:calcium ion binding"/>
    <property type="evidence" value="ECO:0007669"/>
    <property type="project" value="TreeGrafter"/>
</dbReference>
<feature type="domain" description="SMP-30/Gluconolactonase/LRE-like region" evidence="4">
    <location>
        <begin position="13"/>
        <end position="263"/>
    </location>
</feature>
<comment type="similarity">
    <text evidence="1">Belongs to the SMP-30/CGR1 family.</text>
</comment>
<dbReference type="EMBL" id="SLVX01000016">
    <property type="protein sequence ID" value="TCN40017.1"/>
    <property type="molecule type" value="Genomic_DNA"/>
</dbReference>
<gene>
    <name evidence="5" type="ORF">EV665_116100</name>
</gene>
<dbReference type="GO" id="GO:0004341">
    <property type="term" value="F:gluconolactonase activity"/>
    <property type="evidence" value="ECO:0007669"/>
    <property type="project" value="TreeGrafter"/>
</dbReference>
<evidence type="ECO:0000313" key="6">
    <source>
        <dbReference type="Proteomes" id="UP000295351"/>
    </source>
</evidence>
<feature type="binding site" evidence="3">
    <location>
        <position position="97"/>
    </location>
    <ligand>
        <name>substrate</name>
    </ligand>
</feature>
<comment type="caution">
    <text evidence="5">The sequence shown here is derived from an EMBL/GenBank/DDBJ whole genome shotgun (WGS) entry which is preliminary data.</text>
</comment>
<evidence type="ECO:0000313" key="5">
    <source>
        <dbReference type="EMBL" id="TCN40017.1"/>
    </source>
</evidence>
<dbReference type="InterPro" id="IPR005511">
    <property type="entry name" value="SMP-30"/>
</dbReference>
<evidence type="ECO:0000256" key="1">
    <source>
        <dbReference type="ARBA" id="ARBA00008853"/>
    </source>
</evidence>
<dbReference type="GO" id="GO:0019853">
    <property type="term" value="P:L-ascorbic acid biosynthetic process"/>
    <property type="evidence" value="ECO:0007669"/>
    <property type="project" value="TreeGrafter"/>
</dbReference>
<dbReference type="PANTHER" id="PTHR10907">
    <property type="entry name" value="REGUCALCIN"/>
    <property type="match status" value="1"/>
</dbReference>
<keyword evidence="3" id="KW-0479">Metal-binding</keyword>
<feature type="active site" description="Proton donor/acceptor" evidence="2">
    <location>
        <position position="203"/>
    </location>
</feature>
<dbReference type="PRINTS" id="PR01790">
    <property type="entry name" value="SMP30FAMILY"/>
</dbReference>
<keyword evidence="6" id="KW-1185">Reference proteome</keyword>
<comment type="cofactor">
    <cofactor evidence="3">
        <name>Zn(2+)</name>
        <dbReference type="ChEBI" id="CHEBI:29105"/>
    </cofactor>
    <text evidence="3">Binds 1 divalent metal cation per subunit.</text>
</comment>
<dbReference type="AlphaFoldDB" id="A0A4R2CGH5"/>
<dbReference type="InterPro" id="IPR011042">
    <property type="entry name" value="6-blade_b-propeller_TolB-like"/>
</dbReference>
<dbReference type="InterPro" id="IPR013658">
    <property type="entry name" value="SGL"/>
</dbReference>
<feature type="binding site" evidence="3">
    <location>
        <position position="203"/>
    </location>
    <ligand>
        <name>a divalent metal cation</name>
        <dbReference type="ChEBI" id="CHEBI:60240"/>
    </ligand>
</feature>
<dbReference type="Gene3D" id="2.120.10.30">
    <property type="entry name" value="TolB, C-terminal domain"/>
    <property type="match status" value="1"/>
</dbReference>
<feature type="binding site" evidence="3">
    <location>
        <position position="155"/>
    </location>
    <ligand>
        <name>a divalent metal cation</name>
        <dbReference type="ChEBI" id="CHEBI:60240"/>
    </ligand>
</feature>
<accession>A0A4R2CGH5</accession>
<dbReference type="SUPFAM" id="SSF63829">
    <property type="entry name" value="Calcium-dependent phosphotriesterase"/>
    <property type="match status" value="1"/>
</dbReference>
<evidence type="ECO:0000259" key="4">
    <source>
        <dbReference type="Pfam" id="PF08450"/>
    </source>
</evidence>
<feature type="binding site" evidence="3">
    <location>
        <position position="15"/>
    </location>
    <ligand>
        <name>a divalent metal cation</name>
        <dbReference type="ChEBI" id="CHEBI:60240"/>
    </ligand>
</feature>
<dbReference type="RefSeq" id="WP_245507790.1">
    <property type="nucleotide sequence ID" value="NZ_BAABEI010000002.1"/>
</dbReference>
<dbReference type="Pfam" id="PF08450">
    <property type="entry name" value="SGL"/>
    <property type="match status" value="1"/>
</dbReference>
<reference evidence="5 6" key="1">
    <citation type="submission" date="2019-03" db="EMBL/GenBank/DDBJ databases">
        <title>Genomic Encyclopedia of Type Strains, Phase IV (KMG-IV): sequencing the most valuable type-strain genomes for metagenomic binning, comparative biology and taxonomic classification.</title>
        <authorList>
            <person name="Goeker M."/>
        </authorList>
    </citation>
    <scope>NUCLEOTIDE SEQUENCE [LARGE SCALE GENOMIC DNA]</scope>
    <source>
        <strain evidence="5 6">DSM 18401</strain>
    </source>
</reference>